<dbReference type="PIRSF" id="PIRSF004553">
    <property type="entry name" value="CHP00095"/>
    <property type="match status" value="1"/>
</dbReference>
<evidence type="ECO:0000313" key="4">
    <source>
        <dbReference type="Proteomes" id="UP000002415"/>
    </source>
</evidence>
<dbReference type="Proteomes" id="UP000002415">
    <property type="component" value="Chromosome"/>
</dbReference>
<dbReference type="EMBL" id="CP000771">
    <property type="protein sequence ID" value="ABS61178.1"/>
    <property type="molecule type" value="Genomic_DNA"/>
</dbReference>
<dbReference type="HOGENOM" id="CLU_075826_0_2_0"/>
<accession>A7HMP5</accession>
<dbReference type="Pfam" id="PF03602">
    <property type="entry name" value="Cons_hypoth95"/>
    <property type="match status" value="1"/>
</dbReference>
<dbReference type="PROSITE" id="PS00092">
    <property type="entry name" value="N6_MTASE"/>
    <property type="match status" value="1"/>
</dbReference>
<keyword evidence="4" id="KW-1185">Reference proteome</keyword>
<name>A7HMP5_FERNB</name>
<dbReference type="GO" id="GO:0031167">
    <property type="term" value="P:rRNA methylation"/>
    <property type="evidence" value="ECO:0007669"/>
    <property type="project" value="InterPro"/>
</dbReference>
<dbReference type="GO" id="GO:0008168">
    <property type="term" value="F:methyltransferase activity"/>
    <property type="evidence" value="ECO:0007669"/>
    <property type="project" value="UniProtKB-KW"/>
</dbReference>
<dbReference type="OrthoDB" id="9803017at2"/>
<evidence type="ECO:0000313" key="3">
    <source>
        <dbReference type="EMBL" id="ABS61178.1"/>
    </source>
</evidence>
<evidence type="ECO:0008006" key="5">
    <source>
        <dbReference type="Google" id="ProtNLM"/>
    </source>
</evidence>
<evidence type="ECO:0000256" key="1">
    <source>
        <dbReference type="ARBA" id="ARBA00022603"/>
    </source>
</evidence>
<dbReference type="InterPro" id="IPR002052">
    <property type="entry name" value="DNA_methylase_N6_adenine_CS"/>
</dbReference>
<dbReference type="CDD" id="cd02440">
    <property type="entry name" value="AdoMet_MTases"/>
    <property type="match status" value="1"/>
</dbReference>
<evidence type="ECO:0000256" key="2">
    <source>
        <dbReference type="ARBA" id="ARBA00022679"/>
    </source>
</evidence>
<dbReference type="GO" id="GO:0003676">
    <property type="term" value="F:nucleic acid binding"/>
    <property type="evidence" value="ECO:0007669"/>
    <property type="project" value="InterPro"/>
</dbReference>
<organism evidence="3 4">
    <name type="scientific">Fervidobacterium nodosum (strain ATCC 35602 / DSM 5306 / Rt17-B1)</name>
    <dbReference type="NCBI Taxonomy" id="381764"/>
    <lineage>
        <taxon>Bacteria</taxon>
        <taxon>Thermotogati</taxon>
        <taxon>Thermotogota</taxon>
        <taxon>Thermotogae</taxon>
        <taxon>Thermotogales</taxon>
        <taxon>Fervidobacteriaceae</taxon>
        <taxon>Fervidobacterium</taxon>
    </lineage>
</organism>
<sequence>MLRIESGELKGKLIKTVPDPRTRYTSAILRRSLVNIVEFEGKICADVCCGSGSVGFEMLSNGAKEVVFVDVSNKAISTVKENAKNLGLDDKIKIYKEDVRRFLESYGNVFDIIYSDPPYELGLVNDIVQRVHNVMHETSIFILQCSKREIPDENILKFIRVFKIKEYGDSFLVFLRKCDIIK</sequence>
<dbReference type="RefSeq" id="WP_011994487.1">
    <property type="nucleotide sequence ID" value="NC_009718.1"/>
</dbReference>
<dbReference type="SUPFAM" id="SSF53335">
    <property type="entry name" value="S-adenosyl-L-methionine-dependent methyltransferases"/>
    <property type="match status" value="1"/>
</dbReference>
<dbReference type="STRING" id="381764.Fnod_1331"/>
<keyword evidence="1" id="KW-0489">Methyltransferase</keyword>
<reference evidence="3 4" key="2">
    <citation type="journal article" date="2009" name="Proc. Natl. Acad. Sci. U.S.A.">
        <title>On the chimeric nature, thermophilic origin, and phylogenetic placement of the Thermotogales.</title>
        <authorList>
            <person name="Zhaxybayeva O."/>
            <person name="Swithers K.S."/>
            <person name="Lapierre P."/>
            <person name="Fournier G.P."/>
            <person name="Bickhart D.M."/>
            <person name="DeBoy R.T."/>
            <person name="Nelson K.E."/>
            <person name="Nesbo C.L."/>
            <person name="Doolittle W.F."/>
            <person name="Gogarten J.P."/>
            <person name="Noll K.M."/>
        </authorList>
    </citation>
    <scope>NUCLEOTIDE SEQUENCE [LARGE SCALE GENOMIC DNA]</scope>
    <source>
        <strain evidence="4">ATCC 35602 / DSM 5306 / Rt17-B1</strain>
    </source>
</reference>
<dbReference type="PANTHER" id="PTHR43542:SF1">
    <property type="entry name" value="METHYLTRANSFERASE"/>
    <property type="match status" value="1"/>
</dbReference>
<protein>
    <recommendedName>
        <fullName evidence="5">Methyltransferase</fullName>
    </recommendedName>
</protein>
<dbReference type="InterPro" id="IPR029063">
    <property type="entry name" value="SAM-dependent_MTases_sf"/>
</dbReference>
<gene>
    <name evidence="3" type="ordered locus">Fnod_1331</name>
</gene>
<dbReference type="KEGG" id="fno:Fnod_1331"/>
<proteinExistence type="predicted"/>
<keyword evidence="2" id="KW-0808">Transferase</keyword>
<dbReference type="Gene3D" id="3.40.50.150">
    <property type="entry name" value="Vaccinia Virus protein VP39"/>
    <property type="match status" value="1"/>
</dbReference>
<dbReference type="InterPro" id="IPR004398">
    <property type="entry name" value="RNA_MeTrfase_RsmD"/>
</dbReference>
<dbReference type="PANTHER" id="PTHR43542">
    <property type="entry name" value="METHYLTRANSFERASE"/>
    <property type="match status" value="1"/>
</dbReference>
<dbReference type="AlphaFoldDB" id="A7HMP5"/>
<dbReference type="eggNOG" id="COG0742">
    <property type="taxonomic scope" value="Bacteria"/>
</dbReference>
<reference evidence="3 4" key="1">
    <citation type="submission" date="2007-07" db="EMBL/GenBank/DDBJ databases">
        <title>Complete sequence of Fervidobacterium nodosum Rt17-B1.</title>
        <authorList>
            <consortium name="US DOE Joint Genome Institute"/>
            <person name="Copeland A."/>
            <person name="Lucas S."/>
            <person name="Lapidus A."/>
            <person name="Barry K."/>
            <person name="Glavina del Rio T."/>
            <person name="Dalin E."/>
            <person name="Tice H."/>
            <person name="Pitluck S."/>
            <person name="Saunders E."/>
            <person name="Brettin T."/>
            <person name="Bruce D."/>
            <person name="Detter J.C."/>
            <person name="Han C."/>
            <person name="Schmutz J."/>
            <person name="Larimer F."/>
            <person name="Land M."/>
            <person name="Hauser L."/>
            <person name="Kyrpides N."/>
            <person name="Mikhailova N."/>
            <person name="Nelson K."/>
            <person name="Gogarten J.P."/>
            <person name="Noll K."/>
            <person name="Richardson P."/>
        </authorList>
    </citation>
    <scope>NUCLEOTIDE SEQUENCE [LARGE SCALE GENOMIC DNA]</scope>
    <source>
        <strain evidence="4">ATCC 35602 / DSM 5306 / Rt17-B1</strain>
    </source>
</reference>